<evidence type="ECO:0000259" key="2">
    <source>
        <dbReference type="Pfam" id="PF07883"/>
    </source>
</evidence>
<gene>
    <name evidence="3" type="ORF">C2869_09520</name>
</gene>
<dbReference type="KEGG" id="cate:C2869_09520"/>
<dbReference type="Gene3D" id="2.60.120.10">
    <property type="entry name" value="Jelly Rolls"/>
    <property type="match status" value="1"/>
</dbReference>
<accession>A0A2S0VR15</accession>
<protein>
    <submittedName>
        <fullName evidence="3">Cupin domain-containing protein</fullName>
    </submittedName>
</protein>
<dbReference type="InterPro" id="IPR011051">
    <property type="entry name" value="RmlC_Cupin_sf"/>
</dbReference>
<dbReference type="InterPro" id="IPR013096">
    <property type="entry name" value="Cupin_2"/>
</dbReference>
<evidence type="ECO:0000256" key="1">
    <source>
        <dbReference type="ARBA" id="ARBA00022723"/>
    </source>
</evidence>
<dbReference type="RefSeq" id="WP_108602716.1">
    <property type="nucleotide sequence ID" value="NZ_CP026604.1"/>
</dbReference>
<evidence type="ECO:0000313" key="4">
    <source>
        <dbReference type="Proteomes" id="UP000244441"/>
    </source>
</evidence>
<dbReference type="GO" id="GO:0046872">
    <property type="term" value="F:metal ion binding"/>
    <property type="evidence" value="ECO:0007669"/>
    <property type="project" value="UniProtKB-KW"/>
</dbReference>
<feature type="domain" description="Cupin type-2" evidence="2">
    <location>
        <begin position="41"/>
        <end position="105"/>
    </location>
</feature>
<keyword evidence="4" id="KW-1185">Reference proteome</keyword>
<dbReference type="PANTHER" id="PTHR35848:SF6">
    <property type="entry name" value="CUPIN TYPE-2 DOMAIN-CONTAINING PROTEIN"/>
    <property type="match status" value="1"/>
</dbReference>
<dbReference type="InterPro" id="IPR051610">
    <property type="entry name" value="GPI/OXD"/>
</dbReference>
<dbReference type="Proteomes" id="UP000244441">
    <property type="component" value="Chromosome"/>
</dbReference>
<proteinExistence type="predicted"/>
<reference evidence="3 4" key="1">
    <citation type="submission" date="2018-01" db="EMBL/GenBank/DDBJ databases">
        <title>Genome sequence of a Cantenovulum-like bacteria.</title>
        <authorList>
            <person name="Tan W.R."/>
            <person name="Lau N.-S."/>
            <person name="Go F."/>
            <person name="Amirul A.-A.A."/>
        </authorList>
    </citation>
    <scope>NUCLEOTIDE SEQUENCE [LARGE SCALE GENOMIC DNA]</scope>
    <source>
        <strain evidence="3 4">CCB-QB4</strain>
    </source>
</reference>
<dbReference type="SUPFAM" id="SSF51182">
    <property type="entry name" value="RmlC-like cupins"/>
    <property type="match status" value="1"/>
</dbReference>
<dbReference type="OrthoDB" id="9806121at2"/>
<dbReference type="AlphaFoldDB" id="A0A2S0VR15"/>
<organism evidence="3 4">
    <name type="scientific">Saccharobesus litoralis</name>
    <dbReference type="NCBI Taxonomy" id="2172099"/>
    <lineage>
        <taxon>Bacteria</taxon>
        <taxon>Pseudomonadati</taxon>
        <taxon>Pseudomonadota</taxon>
        <taxon>Gammaproteobacteria</taxon>
        <taxon>Alteromonadales</taxon>
        <taxon>Alteromonadaceae</taxon>
        <taxon>Saccharobesus</taxon>
    </lineage>
</organism>
<keyword evidence="1" id="KW-0479">Metal-binding</keyword>
<dbReference type="EMBL" id="CP026604">
    <property type="protein sequence ID" value="AWB66656.1"/>
    <property type="molecule type" value="Genomic_DNA"/>
</dbReference>
<dbReference type="Pfam" id="PF07883">
    <property type="entry name" value="Cupin_2"/>
    <property type="match status" value="1"/>
</dbReference>
<dbReference type="PANTHER" id="PTHR35848">
    <property type="entry name" value="OXALATE-BINDING PROTEIN"/>
    <property type="match status" value="1"/>
</dbReference>
<name>A0A2S0VR15_9ALTE</name>
<dbReference type="InterPro" id="IPR014710">
    <property type="entry name" value="RmlC-like_jellyroll"/>
</dbReference>
<sequence length="115" mass="12724">MKYTHLNQQPTTKVSHNSAIDKQTMISSGQIDNLVYFSKACFPPGEIAAGHTHHDMTEVFFIDSGNGEFAINKQIIELTAGSCITIEPGDWHELRNTGDKPLKVTYFGLLTPVNC</sequence>
<evidence type="ECO:0000313" key="3">
    <source>
        <dbReference type="EMBL" id="AWB66656.1"/>
    </source>
</evidence>